<dbReference type="Gene3D" id="1.20.1280.50">
    <property type="match status" value="1"/>
</dbReference>
<dbReference type="SUPFAM" id="SSF52047">
    <property type="entry name" value="RNI-like"/>
    <property type="match status" value="1"/>
</dbReference>
<accession>A0A4S8LG27</accession>
<keyword evidence="3" id="KW-1185">Reference proteome</keyword>
<feature type="non-terminal residue" evidence="2">
    <location>
        <position position="1"/>
    </location>
</feature>
<evidence type="ECO:0000313" key="3">
    <source>
        <dbReference type="Proteomes" id="UP000297245"/>
    </source>
</evidence>
<dbReference type="Pfam" id="PF12937">
    <property type="entry name" value="F-box-like"/>
    <property type="match status" value="1"/>
</dbReference>
<dbReference type="AlphaFoldDB" id="A0A4S8LG27"/>
<gene>
    <name evidence="2" type="ORF">K435DRAFT_782242</name>
</gene>
<feature type="domain" description="F-box" evidence="1">
    <location>
        <begin position="11"/>
        <end position="67"/>
    </location>
</feature>
<proteinExistence type="predicted"/>
<evidence type="ECO:0000259" key="1">
    <source>
        <dbReference type="Pfam" id="PF12937"/>
    </source>
</evidence>
<reference evidence="2 3" key="1">
    <citation type="journal article" date="2019" name="Nat. Ecol. Evol.">
        <title>Megaphylogeny resolves global patterns of mushroom evolution.</title>
        <authorList>
            <person name="Varga T."/>
            <person name="Krizsan K."/>
            <person name="Foldi C."/>
            <person name="Dima B."/>
            <person name="Sanchez-Garcia M."/>
            <person name="Sanchez-Ramirez S."/>
            <person name="Szollosi G.J."/>
            <person name="Szarkandi J.G."/>
            <person name="Papp V."/>
            <person name="Albert L."/>
            <person name="Andreopoulos W."/>
            <person name="Angelini C."/>
            <person name="Antonin V."/>
            <person name="Barry K.W."/>
            <person name="Bougher N.L."/>
            <person name="Buchanan P."/>
            <person name="Buyck B."/>
            <person name="Bense V."/>
            <person name="Catcheside P."/>
            <person name="Chovatia M."/>
            <person name="Cooper J."/>
            <person name="Damon W."/>
            <person name="Desjardin D."/>
            <person name="Finy P."/>
            <person name="Geml J."/>
            <person name="Haridas S."/>
            <person name="Hughes K."/>
            <person name="Justo A."/>
            <person name="Karasinski D."/>
            <person name="Kautmanova I."/>
            <person name="Kiss B."/>
            <person name="Kocsube S."/>
            <person name="Kotiranta H."/>
            <person name="LaButti K.M."/>
            <person name="Lechner B.E."/>
            <person name="Liimatainen K."/>
            <person name="Lipzen A."/>
            <person name="Lukacs Z."/>
            <person name="Mihaltcheva S."/>
            <person name="Morgado L.N."/>
            <person name="Niskanen T."/>
            <person name="Noordeloos M.E."/>
            <person name="Ohm R.A."/>
            <person name="Ortiz-Santana B."/>
            <person name="Ovrebo C."/>
            <person name="Racz N."/>
            <person name="Riley R."/>
            <person name="Savchenko A."/>
            <person name="Shiryaev A."/>
            <person name="Soop K."/>
            <person name="Spirin V."/>
            <person name="Szebenyi C."/>
            <person name="Tomsovsky M."/>
            <person name="Tulloss R.E."/>
            <person name="Uehling J."/>
            <person name="Grigoriev I.V."/>
            <person name="Vagvolgyi C."/>
            <person name="Papp T."/>
            <person name="Martin F.M."/>
            <person name="Miettinen O."/>
            <person name="Hibbett D.S."/>
            <person name="Nagy L.G."/>
        </authorList>
    </citation>
    <scope>NUCLEOTIDE SEQUENCE [LARGE SCALE GENOMIC DNA]</scope>
    <source>
        <strain evidence="2 3">CBS 962.96</strain>
    </source>
</reference>
<dbReference type="EMBL" id="ML179427">
    <property type="protein sequence ID" value="THU87967.1"/>
    <property type="molecule type" value="Genomic_DNA"/>
</dbReference>
<organism evidence="2 3">
    <name type="scientific">Dendrothele bispora (strain CBS 962.96)</name>
    <dbReference type="NCBI Taxonomy" id="1314807"/>
    <lineage>
        <taxon>Eukaryota</taxon>
        <taxon>Fungi</taxon>
        <taxon>Dikarya</taxon>
        <taxon>Basidiomycota</taxon>
        <taxon>Agaricomycotina</taxon>
        <taxon>Agaricomycetes</taxon>
        <taxon>Agaricomycetidae</taxon>
        <taxon>Agaricales</taxon>
        <taxon>Agaricales incertae sedis</taxon>
        <taxon>Dendrothele</taxon>
    </lineage>
</organism>
<sequence length="517" mass="58433">LRTRRNLHAPISQLPPEILSAIFILVRDEMTIKSFNYRRRSWTRVSYICRHWRKVALGCPALWSYLDFFALPALVPEMLLRSKSALLTIKLFSRRHLTKTTEAFYASLQHLSRVQELSLTTSNWDFEKWFCHANQSTPHLHKLKLWAMFCGRELVVLPRDFLNGTAPCLSYLELRNFHLHWDSPLLKNLTTLKLSRSNSRSAFLPTPEQLVEILSHMPDLEILELKNVLPSSKSSLSEVTLTRLRSVLLSGEPAGCAYALDLISFPSTARIQFTGILEEGALTALENIALMLPPISKIRRRLCEPDVILSLSISCSSSGVTISAMLNTAFDPLEKKYWMTLGLKNPANGWFDKAEAVVKILGVLTPLTKVGMLKVEAEEQFWGSQAPGVLAATFDNVHTLHVQGGWGVNFLQTMSTLQEDSTRVGAFPLLTYLELTDLDFDENRDGNRDGNDMVPSLVNCLQLRSNAQAEVERLVLRNCIRLTCDGINKLEEVVEDVDWDQEEIGFTDSEEGIDDDD</sequence>
<dbReference type="OrthoDB" id="2884925at2759"/>
<evidence type="ECO:0000313" key="2">
    <source>
        <dbReference type="EMBL" id="THU87967.1"/>
    </source>
</evidence>
<name>A0A4S8LG27_DENBC</name>
<dbReference type="InterPro" id="IPR032675">
    <property type="entry name" value="LRR_dom_sf"/>
</dbReference>
<dbReference type="InterPro" id="IPR001810">
    <property type="entry name" value="F-box_dom"/>
</dbReference>
<dbReference type="Proteomes" id="UP000297245">
    <property type="component" value="Unassembled WGS sequence"/>
</dbReference>
<dbReference type="Gene3D" id="3.80.10.10">
    <property type="entry name" value="Ribonuclease Inhibitor"/>
    <property type="match status" value="1"/>
</dbReference>
<protein>
    <recommendedName>
        <fullName evidence="1">F-box domain-containing protein</fullName>
    </recommendedName>
</protein>